<proteinExistence type="predicted"/>
<dbReference type="Pfam" id="PF16995">
    <property type="entry name" value="tRNA-synt_2_TM"/>
    <property type="match status" value="1"/>
</dbReference>
<dbReference type="InterPro" id="IPR024320">
    <property type="entry name" value="LPG_synthase_C"/>
</dbReference>
<dbReference type="PROSITE" id="PS50862">
    <property type="entry name" value="AA_TRNA_LIGASE_II"/>
    <property type="match status" value="1"/>
</dbReference>
<dbReference type="Pfam" id="PF01336">
    <property type="entry name" value="tRNA_anti-codon"/>
    <property type="match status" value="1"/>
</dbReference>
<dbReference type="GO" id="GO:0004824">
    <property type="term" value="F:lysine-tRNA ligase activity"/>
    <property type="evidence" value="ECO:0007669"/>
    <property type="project" value="InterPro"/>
</dbReference>
<accession>A0A3N1D8M9</accession>
<organism evidence="11 12">
    <name type="scientific">Actinocorallia herbida</name>
    <dbReference type="NCBI Taxonomy" id="58109"/>
    <lineage>
        <taxon>Bacteria</taxon>
        <taxon>Bacillati</taxon>
        <taxon>Actinomycetota</taxon>
        <taxon>Actinomycetes</taxon>
        <taxon>Streptosporangiales</taxon>
        <taxon>Thermomonosporaceae</taxon>
        <taxon>Actinocorallia</taxon>
    </lineage>
</organism>
<dbReference type="Pfam" id="PF00152">
    <property type="entry name" value="tRNA-synt_2"/>
    <property type="match status" value="1"/>
</dbReference>
<evidence type="ECO:0000256" key="2">
    <source>
        <dbReference type="ARBA" id="ARBA00022598"/>
    </source>
</evidence>
<feature type="transmembrane region" description="Helical" evidence="9">
    <location>
        <begin position="167"/>
        <end position="186"/>
    </location>
</feature>
<dbReference type="CDD" id="cd04322">
    <property type="entry name" value="LysRS_N"/>
    <property type="match status" value="1"/>
</dbReference>
<keyword evidence="12" id="KW-1185">Reference proteome</keyword>
<dbReference type="NCBIfam" id="NF002821">
    <property type="entry name" value="PRK02983.1"/>
    <property type="match status" value="1"/>
</dbReference>
<feature type="compositionally biased region" description="Basic and acidic residues" evidence="8">
    <location>
        <begin position="1130"/>
        <end position="1146"/>
    </location>
</feature>
<keyword evidence="5" id="KW-0067">ATP-binding</keyword>
<evidence type="ECO:0000256" key="1">
    <source>
        <dbReference type="ARBA" id="ARBA00004141"/>
    </source>
</evidence>
<evidence type="ECO:0000256" key="9">
    <source>
        <dbReference type="SAM" id="Phobius"/>
    </source>
</evidence>
<dbReference type="InterPro" id="IPR004364">
    <property type="entry name" value="Aa-tRNA-synt_II"/>
</dbReference>
<keyword evidence="6 9" id="KW-1133">Transmembrane helix</keyword>
<dbReference type="InterPro" id="IPR044136">
    <property type="entry name" value="Lys-tRNA-ligase_II_N"/>
</dbReference>
<evidence type="ECO:0000256" key="6">
    <source>
        <dbReference type="ARBA" id="ARBA00022989"/>
    </source>
</evidence>
<dbReference type="InterPro" id="IPR018149">
    <property type="entry name" value="Lys-tRNA-synth_II_C"/>
</dbReference>
<gene>
    <name evidence="11" type="ORF">EDD29_7617</name>
</gene>
<dbReference type="InterPro" id="IPR031553">
    <property type="entry name" value="tRNA-synt_2_TM"/>
</dbReference>
<sequence>MRNALDHWRTVAPSIVFWYVRLSGFLSIIAWISSDLIQDLLGIWALRWLVLLGWAPSLPYGLALVLLSYGIRRRKKAAWRIVCVLFGAVFLLSVIAALDPTGRTGNALLAAATGLVFAGLLASRDTFDTLPDRANRRLALRVFTGFLVVGVVVGGLLVAATDTDPVGGWWTHVVYAVSQSTFGAAVTGHPVGVQVPSWVDGVLGVLGGGLLVLTVWALFKPAHGEAILTFEEELTARRLLAEYGEEDSLGYFALRRDKDVCAAPQGKAAVSYRVEGAVCLASGDPLGDPDHWDSAIAAWLAMCRAHAWIPGVLSAGRRGAGAYARHGLRALLLGDEAVLDPAAFRLTGHAMRQVRQAVRRTRRAGYTVRVRRHAGIDPGEMAGLVADADRWRDGATERGFSMALGRLGDRADGRCVMVEAFDRDGTRRGLLSFVPWGRAGLSLDLMRRDRTADNGLTELMVATLAAEAPSLGVRRISLNFAVLRSVFEQGGELGAGPVLRLGYWVMSFASRFWQLESLYQSNAKYRPEWVPRYLCFVTSRDAVRIGLAAARAEGFVPTLRKPPLAVAAASPELLAAIDEVEEAAEAARAPSRRLSDEEEARHGKLAEARALGIEPYARTYGRSHTAHALRELFDGLEPGTRTGAVAEVAGRITRLRRHGGLCFAVLRDETGDVQVLLTAALPSYAAWKALIDVGDRVGLRGEVICSDTGELTVSAASWTLLAKCLRPAGRSVKAGRRGPVTDVGLLRLRAAAVGAVRDALRARGFLEVETPMLHRVHGGAAARPFRTRLGAHDLPLYLRIAPELYLKRLLAGGAGPVFELGRSFRNEGLSARHSPEFTMLEAYEPGGTYDTMADLVRHLVVEAARAALGTSVLDRPGLSCDLAEPWRTVTVHGAVSTALGAEIDPGTPAADLLGHAAAHGLAADPDWSAGRLVVALFEHLVEGALTGPTFVRDFPAETVPLARPHARDPRLAEKWDLIVGGLEVGTAFSELIDPVLQRVRLTEQSLLAAGGDPEAMDLDEDFLRALEYGMPPAGGLGLGMDRLIMTLTGRPIRDVVAFPLPGRGREPLLGVGFAGHPQRPDQEGDLEWQPRLRDEAQRQRLVLPVARHPHVRGEHRGEQPGGGEPAEPAGARDGHRGGHREFRDPAQVRPRARCAGQALGDDGVELPGRDEVQRPRHGEQRAQPQRRGLGAVGGLCHGGKLTHESLSG</sequence>
<keyword evidence="7 11" id="KW-0030">Aminoacyl-tRNA synthetase</keyword>
<dbReference type="Gene3D" id="2.40.50.140">
    <property type="entry name" value="Nucleic acid-binding proteins"/>
    <property type="match status" value="1"/>
</dbReference>
<keyword evidence="9" id="KW-0472">Membrane</keyword>
<dbReference type="GO" id="GO:0016020">
    <property type="term" value="C:membrane"/>
    <property type="evidence" value="ECO:0007669"/>
    <property type="project" value="UniProtKB-SubCell"/>
</dbReference>
<dbReference type="PRINTS" id="PR00982">
    <property type="entry name" value="TRNASYNTHLYS"/>
</dbReference>
<feature type="transmembrane region" description="Helical" evidence="9">
    <location>
        <begin position="198"/>
        <end position="219"/>
    </location>
</feature>
<evidence type="ECO:0000313" key="12">
    <source>
        <dbReference type="Proteomes" id="UP000272400"/>
    </source>
</evidence>
<name>A0A3N1D8M9_9ACTN</name>
<dbReference type="InterPro" id="IPR045864">
    <property type="entry name" value="aa-tRNA-synth_II/BPL/LPL"/>
</dbReference>
<dbReference type="GO" id="GO:0005524">
    <property type="term" value="F:ATP binding"/>
    <property type="evidence" value="ECO:0007669"/>
    <property type="project" value="UniProtKB-KW"/>
</dbReference>
<dbReference type="EMBL" id="RJKE01000001">
    <property type="protein sequence ID" value="ROO89907.1"/>
    <property type="molecule type" value="Genomic_DNA"/>
</dbReference>
<feature type="transmembrane region" description="Helical" evidence="9">
    <location>
        <begin position="45"/>
        <end position="67"/>
    </location>
</feature>
<dbReference type="PANTHER" id="PTHR42918:SF15">
    <property type="entry name" value="LYSINE--TRNA LIGASE, CHLOROPLASTIC_MITOCHONDRIAL"/>
    <property type="match status" value="1"/>
</dbReference>
<evidence type="ECO:0000256" key="5">
    <source>
        <dbReference type="ARBA" id="ARBA00022840"/>
    </source>
</evidence>
<dbReference type="InterPro" id="IPR006195">
    <property type="entry name" value="aa-tRNA-synth_II"/>
</dbReference>
<dbReference type="RefSeq" id="WP_281280980.1">
    <property type="nucleotide sequence ID" value="NZ_RJKE01000001.1"/>
</dbReference>
<feature type="domain" description="Aminoacyl-transfer RNA synthetases class-II family profile" evidence="10">
    <location>
        <begin position="755"/>
        <end position="1067"/>
    </location>
</feature>
<evidence type="ECO:0000259" key="10">
    <source>
        <dbReference type="PROSITE" id="PS50862"/>
    </source>
</evidence>
<keyword evidence="3 9" id="KW-0812">Transmembrane</keyword>
<feature type="transmembrane region" description="Helical" evidence="9">
    <location>
        <begin position="79"/>
        <end position="98"/>
    </location>
</feature>
<feature type="transmembrane region" description="Helical" evidence="9">
    <location>
        <begin position="12"/>
        <end position="33"/>
    </location>
</feature>
<evidence type="ECO:0000256" key="8">
    <source>
        <dbReference type="SAM" id="MobiDB-lite"/>
    </source>
</evidence>
<comment type="caution">
    <text evidence="11">The sequence shown here is derived from an EMBL/GenBank/DDBJ whole genome shotgun (WGS) entry which is preliminary data.</text>
</comment>
<dbReference type="Pfam" id="PF09924">
    <property type="entry name" value="LPG_synthase_C"/>
    <property type="match status" value="1"/>
</dbReference>
<dbReference type="GO" id="GO:0006430">
    <property type="term" value="P:lysyl-tRNA aminoacylation"/>
    <property type="evidence" value="ECO:0007669"/>
    <property type="project" value="InterPro"/>
</dbReference>
<dbReference type="Gene3D" id="3.30.930.10">
    <property type="entry name" value="Bira Bifunctional Protein, Domain 2"/>
    <property type="match status" value="1"/>
</dbReference>
<evidence type="ECO:0000256" key="3">
    <source>
        <dbReference type="ARBA" id="ARBA00022692"/>
    </source>
</evidence>
<dbReference type="Proteomes" id="UP000272400">
    <property type="component" value="Unassembled WGS sequence"/>
</dbReference>
<evidence type="ECO:0000313" key="11">
    <source>
        <dbReference type="EMBL" id="ROO89907.1"/>
    </source>
</evidence>
<feature type="transmembrane region" description="Helical" evidence="9">
    <location>
        <begin position="104"/>
        <end position="122"/>
    </location>
</feature>
<feature type="compositionally biased region" description="Basic and acidic residues" evidence="8">
    <location>
        <begin position="1167"/>
        <end position="1180"/>
    </location>
</feature>
<dbReference type="InterPro" id="IPR004365">
    <property type="entry name" value="NA-bd_OB_tRNA"/>
</dbReference>
<feature type="region of interest" description="Disordered" evidence="8">
    <location>
        <begin position="1105"/>
        <end position="1208"/>
    </location>
</feature>
<dbReference type="InterPro" id="IPR012340">
    <property type="entry name" value="NA-bd_OB-fold"/>
</dbReference>
<dbReference type="AlphaFoldDB" id="A0A3N1D8M9"/>
<dbReference type="PANTHER" id="PTHR42918">
    <property type="entry name" value="LYSYL-TRNA SYNTHETASE"/>
    <property type="match status" value="1"/>
</dbReference>
<feature type="transmembrane region" description="Helical" evidence="9">
    <location>
        <begin position="142"/>
        <end position="161"/>
    </location>
</feature>
<dbReference type="SUPFAM" id="SSF50249">
    <property type="entry name" value="Nucleic acid-binding proteins"/>
    <property type="match status" value="1"/>
</dbReference>
<keyword evidence="2" id="KW-0436">Ligase</keyword>
<keyword evidence="4" id="KW-0547">Nucleotide-binding</keyword>
<dbReference type="SUPFAM" id="SSF55681">
    <property type="entry name" value="Class II aaRS and biotin synthetases"/>
    <property type="match status" value="1"/>
</dbReference>
<evidence type="ECO:0000256" key="4">
    <source>
        <dbReference type="ARBA" id="ARBA00022741"/>
    </source>
</evidence>
<dbReference type="GO" id="GO:0005829">
    <property type="term" value="C:cytosol"/>
    <property type="evidence" value="ECO:0007669"/>
    <property type="project" value="TreeGrafter"/>
</dbReference>
<comment type="subcellular location">
    <subcellularLocation>
        <location evidence="1">Membrane</location>
        <topology evidence="1">Multi-pass membrane protein</topology>
    </subcellularLocation>
</comment>
<dbReference type="GO" id="GO:0000049">
    <property type="term" value="F:tRNA binding"/>
    <property type="evidence" value="ECO:0007669"/>
    <property type="project" value="TreeGrafter"/>
</dbReference>
<protein>
    <submittedName>
        <fullName evidence="11">Lysyl-tRNA synthetase class II</fullName>
    </submittedName>
</protein>
<reference evidence="11 12" key="1">
    <citation type="submission" date="2018-11" db="EMBL/GenBank/DDBJ databases">
        <title>Sequencing the genomes of 1000 actinobacteria strains.</title>
        <authorList>
            <person name="Klenk H.-P."/>
        </authorList>
    </citation>
    <scope>NUCLEOTIDE SEQUENCE [LARGE SCALE GENOMIC DNA]</scope>
    <source>
        <strain evidence="11 12">DSM 44254</strain>
    </source>
</reference>
<evidence type="ECO:0000256" key="7">
    <source>
        <dbReference type="ARBA" id="ARBA00023146"/>
    </source>
</evidence>